<gene>
    <name evidence="2" type="ORF">KUV23_06280</name>
</gene>
<reference evidence="2 3" key="1">
    <citation type="submission" date="2021-06" db="EMBL/GenBank/DDBJ databases">
        <title>44 bacteria genomes isolated from Dapeng, Shenzhen.</title>
        <authorList>
            <person name="Zheng W."/>
            <person name="Yu S."/>
            <person name="Huang Y."/>
        </authorList>
    </citation>
    <scope>NUCLEOTIDE SEQUENCE [LARGE SCALE GENOMIC DNA]</scope>
    <source>
        <strain evidence="2 3">DP5N14-6</strain>
    </source>
</reference>
<organism evidence="2 3">
    <name type="scientific">Algoriphagus marincola</name>
    <dbReference type="NCBI Taxonomy" id="264027"/>
    <lineage>
        <taxon>Bacteria</taxon>
        <taxon>Pseudomonadati</taxon>
        <taxon>Bacteroidota</taxon>
        <taxon>Cytophagia</taxon>
        <taxon>Cytophagales</taxon>
        <taxon>Cyclobacteriaceae</taxon>
        <taxon>Algoriphagus</taxon>
    </lineage>
</organism>
<dbReference type="SUPFAM" id="SSF88723">
    <property type="entry name" value="PIN domain-like"/>
    <property type="match status" value="1"/>
</dbReference>
<comment type="caution">
    <text evidence="2">The sequence shown here is derived from an EMBL/GenBank/DDBJ whole genome shotgun (WGS) entry which is preliminary data.</text>
</comment>
<feature type="domain" description="PIN" evidence="1">
    <location>
        <begin position="2"/>
        <end position="116"/>
    </location>
</feature>
<evidence type="ECO:0000313" key="3">
    <source>
        <dbReference type="Proteomes" id="UP000766609"/>
    </source>
</evidence>
<sequence length="140" mass="15968">MKIFFDVNVVLDIAIKRTDKPEVFGKITRSLETGKITGFITTGLIQTASYFLLKYLDYEKTKEILKVIVPLFQFVEGDGNDVLNALRMNSKDIEDTIFYQIAFSNQIEAIVTSDRDFLKLSNTYLPVVSPEELVRMLSSD</sequence>
<name>A0ABS7N3K0_9BACT</name>
<proteinExistence type="predicted"/>
<dbReference type="InterPro" id="IPR029060">
    <property type="entry name" value="PIN-like_dom_sf"/>
</dbReference>
<evidence type="ECO:0000313" key="2">
    <source>
        <dbReference type="EMBL" id="MBY5950571.1"/>
    </source>
</evidence>
<evidence type="ECO:0000259" key="1">
    <source>
        <dbReference type="Pfam" id="PF13470"/>
    </source>
</evidence>
<protein>
    <submittedName>
        <fullName evidence="2">PIN domain-containing protein</fullName>
    </submittedName>
</protein>
<dbReference type="Gene3D" id="3.40.50.1010">
    <property type="entry name" value="5'-nuclease"/>
    <property type="match status" value="1"/>
</dbReference>
<dbReference type="InterPro" id="IPR002716">
    <property type="entry name" value="PIN_dom"/>
</dbReference>
<dbReference type="EMBL" id="JAHVHP010000001">
    <property type="protein sequence ID" value="MBY5950571.1"/>
    <property type="molecule type" value="Genomic_DNA"/>
</dbReference>
<accession>A0ABS7N3K0</accession>
<dbReference type="RefSeq" id="WP_026947488.1">
    <property type="nucleotide sequence ID" value="NZ_JAHVHP010000001.1"/>
</dbReference>
<dbReference type="Proteomes" id="UP000766609">
    <property type="component" value="Unassembled WGS sequence"/>
</dbReference>
<dbReference type="Pfam" id="PF13470">
    <property type="entry name" value="PIN_3"/>
    <property type="match status" value="1"/>
</dbReference>
<keyword evidence="3" id="KW-1185">Reference proteome</keyword>